<keyword evidence="3" id="KW-1185">Reference proteome</keyword>
<feature type="transmembrane region" description="Helical" evidence="1">
    <location>
        <begin position="90"/>
        <end position="112"/>
    </location>
</feature>
<gene>
    <name evidence="2" type="ORF">P153DRAFT_124431</name>
</gene>
<dbReference type="EMBL" id="ML977518">
    <property type="protein sequence ID" value="KAF2124674.1"/>
    <property type="molecule type" value="Genomic_DNA"/>
</dbReference>
<evidence type="ECO:0000256" key="1">
    <source>
        <dbReference type="SAM" id="Phobius"/>
    </source>
</evidence>
<evidence type="ECO:0000313" key="2">
    <source>
        <dbReference type="EMBL" id="KAF2124674.1"/>
    </source>
</evidence>
<keyword evidence="1" id="KW-1133">Transmembrane helix</keyword>
<evidence type="ECO:0000313" key="3">
    <source>
        <dbReference type="Proteomes" id="UP000799771"/>
    </source>
</evidence>
<accession>A0A6A6A0J9</accession>
<protein>
    <submittedName>
        <fullName evidence="2">Uncharacterized protein</fullName>
    </submittedName>
</protein>
<organism evidence="2 3">
    <name type="scientific">Dothidotthia symphoricarpi CBS 119687</name>
    <dbReference type="NCBI Taxonomy" id="1392245"/>
    <lineage>
        <taxon>Eukaryota</taxon>
        <taxon>Fungi</taxon>
        <taxon>Dikarya</taxon>
        <taxon>Ascomycota</taxon>
        <taxon>Pezizomycotina</taxon>
        <taxon>Dothideomycetes</taxon>
        <taxon>Pleosporomycetidae</taxon>
        <taxon>Pleosporales</taxon>
        <taxon>Dothidotthiaceae</taxon>
        <taxon>Dothidotthia</taxon>
    </lineage>
</organism>
<dbReference type="Proteomes" id="UP000799771">
    <property type="component" value="Unassembled WGS sequence"/>
</dbReference>
<dbReference type="GeneID" id="54402435"/>
<feature type="transmembrane region" description="Helical" evidence="1">
    <location>
        <begin position="149"/>
        <end position="167"/>
    </location>
</feature>
<reference evidence="2" key="1">
    <citation type="journal article" date="2020" name="Stud. Mycol.">
        <title>101 Dothideomycetes genomes: a test case for predicting lifestyles and emergence of pathogens.</title>
        <authorList>
            <person name="Haridas S."/>
            <person name="Albert R."/>
            <person name="Binder M."/>
            <person name="Bloem J."/>
            <person name="Labutti K."/>
            <person name="Salamov A."/>
            <person name="Andreopoulos B."/>
            <person name="Baker S."/>
            <person name="Barry K."/>
            <person name="Bills G."/>
            <person name="Bluhm B."/>
            <person name="Cannon C."/>
            <person name="Castanera R."/>
            <person name="Culley D."/>
            <person name="Daum C."/>
            <person name="Ezra D."/>
            <person name="Gonzalez J."/>
            <person name="Henrissat B."/>
            <person name="Kuo A."/>
            <person name="Liang C."/>
            <person name="Lipzen A."/>
            <person name="Lutzoni F."/>
            <person name="Magnuson J."/>
            <person name="Mondo S."/>
            <person name="Nolan M."/>
            <person name="Ohm R."/>
            <person name="Pangilinan J."/>
            <person name="Park H.-J."/>
            <person name="Ramirez L."/>
            <person name="Alfaro M."/>
            <person name="Sun H."/>
            <person name="Tritt A."/>
            <person name="Yoshinaga Y."/>
            <person name="Zwiers L.-H."/>
            <person name="Turgeon B."/>
            <person name="Goodwin S."/>
            <person name="Spatafora J."/>
            <person name="Crous P."/>
            <person name="Grigoriev I."/>
        </authorList>
    </citation>
    <scope>NUCLEOTIDE SEQUENCE</scope>
    <source>
        <strain evidence="2">CBS 119687</strain>
    </source>
</reference>
<name>A0A6A6A0J9_9PLEO</name>
<dbReference type="RefSeq" id="XP_033519067.1">
    <property type="nucleotide sequence ID" value="XM_033662003.1"/>
</dbReference>
<keyword evidence="1" id="KW-0472">Membrane</keyword>
<feature type="transmembrane region" description="Helical" evidence="1">
    <location>
        <begin position="57"/>
        <end position="78"/>
    </location>
</feature>
<sequence>MGVWYNVRSDLRLRNLTIYAQWTSVLATMLFYVSAFYGLFNYLNHLFALPSSLSLKWVLLNTFNVGVKTFLFPLAPLALELPQYIRPKPFLYLSTLSWFVLPLLNFISLLAYRFDSKNYVIMILSLPATFLLAVRIWTVTPGLQTRVGVNALYCGHLVFSIYLQRYAWDAEGSHWFIWCQYLIKYIATGMFGSAALLYGMAWIRRHTWVSSRLLGGTGIEPMVLMMPGRGPLYQSVGDETRVGAIRLE</sequence>
<dbReference type="AlphaFoldDB" id="A0A6A6A0J9"/>
<feature type="transmembrane region" description="Helical" evidence="1">
    <location>
        <begin position="182"/>
        <end position="203"/>
    </location>
</feature>
<feature type="transmembrane region" description="Helical" evidence="1">
    <location>
        <begin position="118"/>
        <end position="137"/>
    </location>
</feature>
<dbReference type="OrthoDB" id="4764579at2759"/>
<feature type="transmembrane region" description="Helical" evidence="1">
    <location>
        <begin position="16"/>
        <end position="37"/>
    </location>
</feature>
<keyword evidence="1" id="KW-0812">Transmembrane</keyword>
<proteinExistence type="predicted"/>